<evidence type="ECO:0000313" key="3">
    <source>
        <dbReference type="Proteomes" id="UP000221580"/>
    </source>
</evidence>
<evidence type="ECO:0000313" key="2">
    <source>
        <dbReference type="EMBL" id="PFG72606.1"/>
    </source>
</evidence>
<proteinExistence type="predicted"/>
<dbReference type="Pfam" id="PF08906">
    <property type="entry name" value="T6SS_Tdi1_C"/>
    <property type="match status" value="1"/>
</dbReference>
<organism evidence="2 3">
    <name type="scientific">Pseudomonas poae</name>
    <dbReference type="NCBI Taxonomy" id="200451"/>
    <lineage>
        <taxon>Bacteria</taxon>
        <taxon>Pseudomonadati</taxon>
        <taxon>Pseudomonadota</taxon>
        <taxon>Gammaproteobacteria</taxon>
        <taxon>Pseudomonadales</taxon>
        <taxon>Pseudomonadaceae</taxon>
        <taxon>Pseudomonas</taxon>
    </lineage>
</organism>
<dbReference type="Proteomes" id="UP000221580">
    <property type="component" value="Unassembled WGS sequence"/>
</dbReference>
<dbReference type="RefSeq" id="WP_027603194.1">
    <property type="nucleotide sequence ID" value="NZ_PDJN01000001.1"/>
</dbReference>
<accession>A0A7Z1GVS7</accession>
<evidence type="ECO:0000259" key="1">
    <source>
        <dbReference type="Pfam" id="PF08906"/>
    </source>
</evidence>
<sequence>MNILHAIRDSWGWAGIDPVEVVGATAFGNLMVEDEQGRYWRVCPEALSCEVIAQTREALDEVSRDQAFLHDWYLQSMVDQAEEMLGPLAQGEVYHFVISPVLGGKYAIDNVRQLDHIEQLRFCGDLAREIKDLPDGAQVKLKIVD</sequence>
<dbReference type="InterPro" id="IPR015002">
    <property type="entry name" value="T6SS_Tdi1_C"/>
</dbReference>
<protein>
    <submittedName>
        <fullName evidence="2">Uncharacterized protein DUF1851</fullName>
    </submittedName>
</protein>
<reference evidence="2 3" key="2">
    <citation type="submission" date="2017-10" db="EMBL/GenBank/DDBJ databases">
        <title>Bacterial endophytes that colonize and modify switchgrass growth.</title>
        <authorList>
            <person name="Debolt S."/>
        </authorList>
    </citation>
    <scope>NUCLEOTIDE SEQUENCE [LARGE SCALE GENOMIC DNA]</scope>
    <source>
        <strain evidence="2 3">A2-S9</strain>
    </source>
</reference>
<dbReference type="AlphaFoldDB" id="A0A7Z1GVS7"/>
<feature type="domain" description="T6SS immunity protein Tdi1 C-terminal" evidence="1">
    <location>
        <begin position="55"/>
        <end position="126"/>
    </location>
</feature>
<name>A0A7Z1GVS7_9PSED</name>
<gene>
    <name evidence="2" type="ORF">DM05_3004</name>
</gene>
<dbReference type="EMBL" id="PDJN01000001">
    <property type="protein sequence ID" value="PFG72606.1"/>
    <property type="molecule type" value="Genomic_DNA"/>
</dbReference>
<reference evidence="2 3" key="1">
    <citation type="submission" date="2017-09" db="EMBL/GenBank/DDBJ databases">
        <authorList>
            <person name="DeBolt S."/>
            <person name="Huntemann M."/>
            <person name="Clum A."/>
            <person name="Pillay M."/>
            <person name="Palaniappan K."/>
            <person name="Varghese N."/>
            <person name="Mikhailova N."/>
            <person name="Stamatis D."/>
            <person name="Reddy T."/>
            <person name="Daum C."/>
            <person name="Shapiro N."/>
            <person name="Ivanova N."/>
            <person name="Kyrpides N."/>
            <person name="Woyke T."/>
        </authorList>
    </citation>
    <scope>NUCLEOTIDE SEQUENCE [LARGE SCALE GENOMIC DNA]</scope>
    <source>
        <strain evidence="2 3">A2-S9</strain>
    </source>
</reference>
<comment type="caution">
    <text evidence="2">The sequence shown here is derived from an EMBL/GenBank/DDBJ whole genome shotgun (WGS) entry which is preliminary data.</text>
</comment>